<proteinExistence type="predicted"/>
<dbReference type="EMBL" id="MING01000087">
    <property type="protein sequence ID" value="POF99535.1"/>
    <property type="molecule type" value="Genomic_DNA"/>
</dbReference>
<name>A0A2S3WJX6_PSEPU</name>
<gene>
    <name evidence="1" type="ORF">BGP82_27175</name>
</gene>
<sequence length="496" mass="57614">MYHHYKPLRNFVAKLDRTAALLQICRFYQNIQYGESIPLQFSRIHPNGKCSIKGVVFPWELDILAREVILNSGVGATKNLFELRDFVSAIEKIRKLQDQQVHGRLEKMIFQEMHRIIQQQFPWQAHTVELRLARYFRIYRAPEVEALLEKETGLTIKKFYLLGMATAGAFISKNSYDLNTDFTQLGITDQQRDSFFSLIVMDFQSLRERTKSVQEYNENWSYTINPLQSTPLVRVFPEAPNIVICPVPHFILSRVSEGLFFDLGRIEGFENPYGAAVERYVGEISAELITTDRLSIRAGEEYFVKKNKKDGVDWYVYDESAAMLIECKSKRLGLPARYQLEDDALEKEVNHLAKFVVQNYKNLADVVSEYTPWKPEGRRLYPVVLTLSNWYLFGPSIFQKLEDAILNLLDKAGLERGMVEQYPYTIMSIEEYEIAIQVISQVGLAEFFEERAKSEHKGWMVSPFMDTKYPDVVAKARFDYLRSELDFIVDDIEPAV</sequence>
<dbReference type="RefSeq" id="WP_004574796.1">
    <property type="nucleotide sequence ID" value="NZ_MING01000087.1"/>
</dbReference>
<evidence type="ECO:0000313" key="2">
    <source>
        <dbReference type="Proteomes" id="UP000237378"/>
    </source>
</evidence>
<comment type="caution">
    <text evidence="1">The sequence shown here is derived from an EMBL/GenBank/DDBJ whole genome shotgun (WGS) entry which is preliminary data.</text>
</comment>
<reference evidence="1 2" key="2">
    <citation type="submission" date="2018-03" db="EMBL/GenBank/DDBJ databases">
        <title>Draft genome of Pseudomonas putida strain KH-18-2.</title>
        <authorList>
            <person name="Yoshizawa S."/>
            <person name="Khan N.H."/>
            <person name="Nishimura M."/>
            <person name="Chiura H.X."/>
            <person name="Ogura Y."/>
            <person name="Hayashi T."/>
            <person name="Kogure K."/>
        </authorList>
    </citation>
    <scope>NUCLEOTIDE SEQUENCE [LARGE SCALE GENOMIC DNA]</scope>
    <source>
        <strain evidence="1 2">KH-18-2</strain>
    </source>
</reference>
<reference evidence="1 2" key="1">
    <citation type="submission" date="2016-08" db="EMBL/GenBank/DDBJ databases">
        <authorList>
            <person name="Seilhamer J.J."/>
        </authorList>
    </citation>
    <scope>NUCLEOTIDE SEQUENCE [LARGE SCALE GENOMIC DNA]</scope>
    <source>
        <strain evidence="1 2">KH-18-2</strain>
    </source>
</reference>
<protein>
    <submittedName>
        <fullName evidence="1">Uncharacterized protein</fullName>
    </submittedName>
</protein>
<evidence type="ECO:0000313" key="1">
    <source>
        <dbReference type="EMBL" id="POF99535.1"/>
    </source>
</evidence>
<dbReference type="AlphaFoldDB" id="A0A2S3WJX6"/>
<organism evidence="1 2">
    <name type="scientific">Pseudomonas putida</name>
    <name type="common">Arthrobacter siderocapsulatus</name>
    <dbReference type="NCBI Taxonomy" id="303"/>
    <lineage>
        <taxon>Bacteria</taxon>
        <taxon>Pseudomonadati</taxon>
        <taxon>Pseudomonadota</taxon>
        <taxon>Gammaproteobacteria</taxon>
        <taxon>Pseudomonadales</taxon>
        <taxon>Pseudomonadaceae</taxon>
        <taxon>Pseudomonas</taxon>
    </lineage>
</organism>
<accession>A0A2S3WJX6</accession>
<dbReference type="Proteomes" id="UP000237378">
    <property type="component" value="Unassembled WGS sequence"/>
</dbReference>